<sequence length="91" mass="10459">MRNKGSKEKGPYFPRMPDQILKRTIRGMLPYKRKRGRDALARLRVCIGVPEEYSDIQPVTIEEADAGRLGTYKFTRLGDISRKLGAKFEES</sequence>
<dbReference type="Pfam" id="PF00572">
    <property type="entry name" value="Ribosomal_L13"/>
    <property type="match status" value="1"/>
</dbReference>
<dbReference type="PATRIC" id="fig|1838285.3.peg.113"/>
<comment type="caution">
    <text evidence="5">The sequence shown here is derived from an EMBL/GenBank/DDBJ whole genome shotgun (WGS) entry which is preliminary data.</text>
</comment>
<reference evidence="5" key="1">
    <citation type="submission" date="2016-05" db="EMBL/GenBank/DDBJ databases">
        <title>Microbial consortia oxidize butane by reversing methanogenesis.</title>
        <authorList>
            <person name="Laso-Perez R."/>
            <person name="Richter M."/>
            <person name="Wegener G."/>
            <person name="Musat F."/>
        </authorList>
    </citation>
    <scope>NUCLEOTIDE SEQUENCE [LARGE SCALE GENOMIC DNA]</scope>
    <source>
        <strain evidence="5">BOX2</strain>
    </source>
</reference>
<dbReference type="Gene3D" id="3.90.1180.10">
    <property type="entry name" value="Ribosomal protein L13"/>
    <property type="match status" value="1"/>
</dbReference>
<protein>
    <recommendedName>
        <fullName evidence="3 4">50S ribosomal protein L13</fullName>
    </recommendedName>
</protein>
<keyword evidence="2" id="KW-0687">Ribonucleoprotein</keyword>
<proteinExistence type="predicted"/>
<dbReference type="Proteomes" id="UP000186940">
    <property type="component" value="Unassembled WGS sequence"/>
</dbReference>
<dbReference type="GO" id="GO:0003735">
    <property type="term" value="F:structural constituent of ribosome"/>
    <property type="evidence" value="ECO:0007669"/>
    <property type="project" value="UniProtKB-UniRule"/>
</dbReference>
<evidence type="ECO:0000256" key="4">
    <source>
        <dbReference type="NCBIfam" id="TIGR01077"/>
    </source>
</evidence>
<dbReference type="NCBIfam" id="TIGR01077">
    <property type="entry name" value="L13_A_E"/>
    <property type="match status" value="1"/>
</dbReference>
<accession>A0A1F2PC12</accession>
<dbReference type="GO" id="GO:0022625">
    <property type="term" value="C:cytosolic large ribosomal subunit"/>
    <property type="evidence" value="ECO:0007669"/>
    <property type="project" value="UniProtKB-UniRule"/>
</dbReference>
<keyword evidence="6" id="KW-1185">Reference proteome</keyword>
<evidence type="ECO:0000256" key="2">
    <source>
        <dbReference type="ARBA" id="ARBA00023274"/>
    </source>
</evidence>
<dbReference type="InterPro" id="IPR005822">
    <property type="entry name" value="Ribosomal_uL13"/>
</dbReference>
<dbReference type="InterPro" id="IPR036899">
    <property type="entry name" value="Ribosomal_uL13_sf"/>
</dbReference>
<dbReference type="GO" id="GO:0006412">
    <property type="term" value="P:translation"/>
    <property type="evidence" value="ECO:0007669"/>
    <property type="project" value="UniProtKB-UniRule"/>
</dbReference>
<dbReference type="PANTHER" id="PTHR11545">
    <property type="entry name" value="RIBOSOMAL PROTEIN L13"/>
    <property type="match status" value="1"/>
</dbReference>
<keyword evidence="1 5" id="KW-0689">Ribosomal protein</keyword>
<evidence type="ECO:0000313" key="6">
    <source>
        <dbReference type="Proteomes" id="UP000186940"/>
    </source>
</evidence>
<evidence type="ECO:0000256" key="3">
    <source>
        <dbReference type="ARBA" id="ARBA00035499"/>
    </source>
</evidence>
<dbReference type="GO" id="GO:0017148">
    <property type="term" value="P:negative regulation of translation"/>
    <property type="evidence" value="ECO:0007669"/>
    <property type="project" value="TreeGrafter"/>
</dbReference>
<dbReference type="EMBL" id="LYOS01000001">
    <property type="protein sequence ID" value="OFV68432.1"/>
    <property type="molecule type" value="Genomic_DNA"/>
</dbReference>
<gene>
    <name evidence="5" type="ORF">SCAL_000108</name>
</gene>
<dbReference type="STRING" id="1838285.SCAL_000108"/>
<dbReference type="PANTHER" id="PTHR11545:SF3">
    <property type="entry name" value="LARGE RIBOSOMAL SUBUNIT PROTEIN UL13"/>
    <property type="match status" value="1"/>
</dbReference>
<dbReference type="GO" id="GO:0003729">
    <property type="term" value="F:mRNA binding"/>
    <property type="evidence" value="ECO:0007669"/>
    <property type="project" value="TreeGrafter"/>
</dbReference>
<organism evidence="5 6">
    <name type="scientific">Candidatus Syntropharchaeum caldarium</name>
    <dbReference type="NCBI Taxonomy" id="1838285"/>
    <lineage>
        <taxon>Archaea</taxon>
        <taxon>Methanobacteriati</taxon>
        <taxon>Methanobacteriota</taxon>
        <taxon>Stenosarchaea group</taxon>
        <taxon>Methanomicrobia</taxon>
        <taxon>Methanosarcinales</taxon>
        <taxon>ANME-2 cluster</taxon>
        <taxon>Candidatus Syntropharchaeum</taxon>
    </lineage>
</organism>
<evidence type="ECO:0000256" key="1">
    <source>
        <dbReference type="ARBA" id="ARBA00022980"/>
    </source>
</evidence>
<dbReference type="AlphaFoldDB" id="A0A1F2PC12"/>
<evidence type="ECO:0000313" key="5">
    <source>
        <dbReference type="EMBL" id="OFV68432.1"/>
    </source>
</evidence>
<dbReference type="SUPFAM" id="SSF52161">
    <property type="entry name" value="Ribosomal protein L13"/>
    <property type="match status" value="1"/>
</dbReference>
<name>A0A1F2PC12_9EURY</name>
<dbReference type="InterPro" id="IPR005755">
    <property type="entry name" value="Ribosomal_uL13_euk/arc"/>
</dbReference>